<feature type="region of interest" description="Disordered" evidence="1">
    <location>
        <begin position="507"/>
        <end position="530"/>
    </location>
</feature>
<dbReference type="Proteomes" id="UP001180650">
    <property type="component" value="Unassembled WGS sequence"/>
</dbReference>
<evidence type="ECO:0000256" key="1">
    <source>
        <dbReference type="SAM" id="MobiDB-lite"/>
    </source>
</evidence>
<comment type="caution">
    <text evidence="2">The sequence shown here is derived from an EMBL/GenBank/DDBJ whole genome shotgun (WGS) entry which is preliminary data.</text>
</comment>
<feature type="region of interest" description="Disordered" evidence="1">
    <location>
        <begin position="433"/>
        <end position="486"/>
    </location>
</feature>
<reference evidence="2" key="1">
    <citation type="submission" date="2023-08" db="EMBL/GenBank/DDBJ databases">
        <authorList>
            <person name="Park H.-K."/>
            <person name="Kim I.-S."/>
        </authorList>
    </citation>
    <scope>NUCLEOTIDE SEQUENCE</scope>
    <source>
        <strain evidence="2">NRERC-220</strain>
    </source>
</reference>
<feature type="compositionally biased region" description="Basic and acidic residues" evidence="1">
    <location>
        <begin position="433"/>
        <end position="445"/>
    </location>
</feature>
<evidence type="ECO:0000313" key="3">
    <source>
        <dbReference type="Proteomes" id="UP001180650"/>
    </source>
</evidence>
<gene>
    <name evidence="2" type="ORF">RAM70_07300</name>
</gene>
<dbReference type="RefSeq" id="WP_312673032.1">
    <property type="nucleotide sequence ID" value="NZ_JAVSJA010000001.1"/>
</dbReference>
<protein>
    <recommendedName>
        <fullName evidence="4">FHA domain containing protein</fullName>
    </recommendedName>
</protein>
<accession>A0ABU3HJG7</accession>
<evidence type="ECO:0008006" key="4">
    <source>
        <dbReference type="Google" id="ProtNLM"/>
    </source>
</evidence>
<organism evidence="2 3">
    <name type="scientific">Microcystis wesenbergii NRERC-220</name>
    <dbReference type="NCBI Taxonomy" id="3068991"/>
    <lineage>
        <taxon>Bacteria</taxon>
        <taxon>Bacillati</taxon>
        <taxon>Cyanobacteriota</taxon>
        <taxon>Cyanophyceae</taxon>
        <taxon>Oscillatoriophycideae</taxon>
        <taxon>Chroococcales</taxon>
        <taxon>Microcystaceae</taxon>
        <taxon>Microcystis</taxon>
    </lineage>
</organism>
<evidence type="ECO:0000313" key="2">
    <source>
        <dbReference type="EMBL" id="MDT3674344.1"/>
    </source>
</evidence>
<keyword evidence="3" id="KW-1185">Reference proteome</keyword>
<sequence length="530" mass="59215">MVCIDFGLGSRRNVLSLLHKLIPVKTLHICLVIGLLTTLLTACGDRLTATNLPTSETPHLPILQGRISEVAPPALIQELRPSLDRYAPQVTILSPLAEQVFDDPQVTVKLQVSELPIFQDDTLKLGPHLSLIVDNEPAAAIYDLKQPIILENLAPGTHTLRVLALRPWQESFKNDGAFAETTFHILTKTGKNAPDHNLPLLTYSSPQGIYGAEPILLDFYLSNAPLRLSNTANGDNNLQDWRIRVTVNGESFLLDTWEPIYLKGFAKGNNWVQLEFIDGKGNKIENEFNTSVRVISFDPSYQDGLSQLVRGDLSPTIARSIVDPNYKTIPSLEEETPVIEPETPIVEEEKNPIVEETPVIEEEETPIVEETPVIEEEETPIVEETPVIEEEETPIVEETPVIEEEETPIVEETPVIQPESPVIQPESPIVEEKPVETETIEKVEETPEAIESPLTTIPETKEINEPAPRVQPPVEMEPIPEPQNNSEQKITIFDRIQQTLNRFQLASPPAEKDIELPTLDPELFTNIDRS</sequence>
<proteinExistence type="predicted"/>
<name>A0ABU3HJG7_9CHRO</name>
<dbReference type="EMBL" id="JAVSJA010000001">
    <property type="protein sequence ID" value="MDT3674344.1"/>
    <property type="molecule type" value="Genomic_DNA"/>
</dbReference>